<dbReference type="RefSeq" id="XP_046070798.1">
    <property type="nucleotide sequence ID" value="XM_046218456.1"/>
</dbReference>
<protein>
    <submittedName>
        <fullName evidence="1">Uncharacterized protein</fullName>
    </submittedName>
</protein>
<dbReference type="PANTHER" id="PTHR38115">
    <property type="entry name" value="LIPOCALIN-LIKE DOMAIN-CONTAINING PROTEIN"/>
    <property type="match status" value="1"/>
</dbReference>
<reference evidence="1" key="1">
    <citation type="submission" date="2021-12" db="EMBL/GenBank/DDBJ databases">
        <title>Convergent genome expansion in fungi linked to evolution of root-endophyte symbiosis.</title>
        <authorList>
            <consortium name="DOE Joint Genome Institute"/>
            <person name="Ke Y.-H."/>
            <person name="Bonito G."/>
            <person name="Liao H.-L."/>
            <person name="Looney B."/>
            <person name="Rojas-Flechas A."/>
            <person name="Nash J."/>
            <person name="Hameed K."/>
            <person name="Schadt C."/>
            <person name="Martin F."/>
            <person name="Crous P.W."/>
            <person name="Miettinen O."/>
            <person name="Magnuson J.K."/>
            <person name="Labbe J."/>
            <person name="Jacobson D."/>
            <person name="Doktycz M.J."/>
            <person name="Veneault-Fourrey C."/>
            <person name="Kuo A."/>
            <person name="Mondo S."/>
            <person name="Calhoun S."/>
            <person name="Riley R."/>
            <person name="Ohm R."/>
            <person name="LaButti K."/>
            <person name="Andreopoulos B."/>
            <person name="Pangilinan J."/>
            <person name="Nolan M."/>
            <person name="Tritt A."/>
            <person name="Clum A."/>
            <person name="Lipzen A."/>
            <person name="Daum C."/>
            <person name="Barry K."/>
            <person name="Grigoriev I.V."/>
            <person name="Vilgalys R."/>
        </authorList>
    </citation>
    <scope>NUCLEOTIDE SEQUENCE</scope>
    <source>
        <strain evidence="1">PMI_201</strain>
    </source>
</reference>
<dbReference type="InterPro" id="IPR053037">
    <property type="entry name" value="Pericyclase_pydY-like"/>
</dbReference>
<evidence type="ECO:0000313" key="2">
    <source>
        <dbReference type="Proteomes" id="UP001201262"/>
    </source>
</evidence>
<keyword evidence="2" id="KW-1185">Reference proteome</keyword>
<evidence type="ECO:0000313" key="1">
    <source>
        <dbReference type="EMBL" id="KAH8695656.1"/>
    </source>
</evidence>
<dbReference type="InterPro" id="IPR012674">
    <property type="entry name" value="Calycin"/>
</dbReference>
<dbReference type="GeneID" id="70248743"/>
<dbReference type="Gene3D" id="2.40.128.20">
    <property type="match status" value="1"/>
</dbReference>
<gene>
    <name evidence="1" type="ORF">BGW36DRAFT_398820</name>
</gene>
<accession>A0AAD4KNJ8</accession>
<dbReference type="PANTHER" id="PTHR38115:SF1">
    <property type="entry name" value="LIPOCALIN-LIKE DOMAIN-CONTAINING PROTEIN"/>
    <property type="match status" value="1"/>
</dbReference>
<proteinExistence type="predicted"/>
<name>A0AAD4KNJ8_9EURO</name>
<dbReference type="EMBL" id="JAJTJA010000008">
    <property type="protein sequence ID" value="KAH8695656.1"/>
    <property type="molecule type" value="Genomic_DNA"/>
</dbReference>
<dbReference type="AlphaFoldDB" id="A0AAD4KNJ8"/>
<organism evidence="1 2">
    <name type="scientific">Talaromyces proteolyticus</name>
    <dbReference type="NCBI Taxonomy" id="1131652"/>
    <lineage>
        <taxon>Eukaryota</taxon>
        <taxon>Fungi</taxon>
        <taxon>Dikarya</taxon>
        <taxon>Ascomycota</taxon>
        <taxon>Pezizomycotina</taxon>
        <taxon>Eurotiomycetes</taxon>
        <taxon>Eurotiomycetidae</taxon>
        <taxon>Eurotiales</taxon>
        <taxon>Trichocomaceae</taxon>
        <taxon>Talaromyces</taxon>
        <taxon>Talaromyces sect. Bacilispori</taxon>
    </lineage>
</organism>
<sequence length="221" mass="24846">MATPSHVTIDNLNGKWTIDKKLSSNLDPVLALQGVSWVLRKAINASTAILDVKEHRETDAAAGQTTVRIDVVQYTTSGLPGINESRILDWSSSSQENHILGKSDVRARFIQGKRNSEGNILPDLDLQIPVEHEMVKKFLIGEVLEDGTPCEGFLVENPQEEGIWVQLYACSHKAGWTAEQVWGFEMINQERRYTRRLVVANRDGKFQLARLVYNFIKSNGE</sequence>
<dbReference type="Proteomes" id="UP001201262">
    <property type="component" value="Unassembled WGS sequence"/>
</dbReference>
<comment type="caution">
    <text evidence="1">The sequence shown here is derived from an EMBL/GenBank/DDBJ whole genome shotgun (WGS) entry which is preliminary data.</text>
</comment>